<evidence type="ECO:0008006" key="4">
    <source>
        <dbReference type="Google" id="ProtNLM"/>
    </source>
</evidence>
<dbReference type="RefSeq" id="XP_013953864.1">
    <property type="nucleotide sequence ID" value="XM_014098389.1"/>
</dbReference>
<feature type="compositionally biased region" description="Pro residues" evidence="1">
    <location>
        <begin position="438"/>
        <end position="450"/>
    </location>
</feature>
<feature type="compositionally biased region" description="Low complexity" evidence="1">
    <location>
        <begin position="452"/>
        <end position="463"/>
    </location>
</feature>
<dbReference type="HOGENOM" id="CLU_023414_1_0_1"/>
<evidence type="ECO:0000313" key="3">
    <source>
        <dbReference type="Proteomes" id="UP000007115"/>
    </source>
</evidence>
<organism evidence="2 3">
    <name type="scientific">Hypocrea virens (strain Gv29-8 / FGSC 10586)</name>
    <name type="common">Gliocladium virens</name>
    <name type="synonym">Trichoderma virens</name>
    <dbReference type="NCBI Taxonomy" id="413071"/>
    <lineage>
        <taxon>Eukaryota</taxon>
        <taxon>Fungi</taxon>
        <taxon>Dikarya</taxon>
        <taxon>Ascomycota</taxon>
        <taxon>Pezizomycotina</taxon>
        <taxon>Sordariomycetes</taxon>
        <taxon>Hypocreomycetidae</taxon>
        <taxon>Hypocreales</taxon>
        <taxon>Hypocreaceae</taxon>
        <taxon>Trichoderma</taxon>
    </lineage>
</organism>
<dbReference type="Proteomes" id="UP000007115">
    <property type="component" value="Unassembled WGS sequence"/>
</dbReference>
<dbReference type="OMA" id="PRWDAHA"/>
<feature type="compositionally biased region" description="Basic and acidic residues" evidence="1">
    <location>
        <begin position="21"/>
        <end position="36"/>
    </location>
</feature>
<comment type="caution">
    <text evidence="2">The sequence shown here is derived from an EMBL/GenBank/DDBJ whole genome shotgun (WGS) entry which is preliminary data.</text>
</comment>
<accession>G9N1N9</accession>
<dbReference type="OrthoDB" id="418495at2759"/>
<dbReference type="VEuPathDB" id="FungiDB:TRIVIDRAFT_68058"/>
<name>G9N1N9_HYPVG</name>
<proteinExistence type="predicted"/>
<dbReference type="STRING" id="413071.G9N1N9"/>
<gene>
    <name evidence="2" type="ORF">TRIVIDRAFT_68058</name>
</gene>
<dbReference type="eggNOG" id="ENOG502S2RX">
    <property type="taxonomic scope" value="Eukaryota"/>
</dbReference>
<sequence>MAAISAARGAPTALTPPSSSHGDDPSWRYRDQHEEAYGETGAGYYDDAAPRLNGNTNHFDSHKMPADDLSSPRWDAHAESGVQSPVEFDNIRSNWSTGEPETDDVDVQRGRADSTVGTEVESKWIHRDKLAQIESEELEAAGFIPRSRAPSKQRREKSARRGTDASEHIRPKQEQTPESGDASTSPWDLKVPDEAIEEQGNASAAQNAKGGSRIPVFKTRSRSGSATLRELAPSAPIEKAEKPKPVQRSTTESSPKKTTAASRKNSEPINSKANKAAGRPKTRSGPSKDSTNTNGRPTTRSGEATLKKQPEGNPPWMVDSYRPDPRLPPDQQIIPTVAKRLLQEKWEQEGKFGDAYDKDFRPLNDNALAMFQREGSAPLEEAAKQEPPAEEGIQIHDAQAQSDEWPLKAEAPKSPPPPQARLGSSYSTMPKISDMQPPKSPLPGQRPPMTPQGTQGTAQSQSQLSEKAQSAQRIPDVPDDQDQKGGCGCCVIM</sequence>
<dbReference type="EMBL" id="ABDF02000083">
    <property type="protein sequence ID" value="EHK19668.1"/>
    <property type="molecule type" value="Genomic_DNA"/>
</dbReference>
<feature type="region of interest" description="Disordered" evidence="1">
    <location>
        <begin position="1"/>
        <end position="118"/>
    </location>
</feature>
<dbReference type="AlphaFoldDB" id="G9N1N9"/>
<reference evidence="2 3" key="1">
    <citation type="journal article" date="2011" name="Genome Biol.">
        <title>Comparative genome sequence analysis underscores mycoparasitism as the ancestral life style of Trichoderma.</title>
        <authorList>
            <person name="Kubicek C.P."/>
            <person name="Herrera-Estrella A."/>
            <person name="Seidl-Seiboth V."/>
            <person name="Martinez D.A."/>
            <person name="Druzhinina I.S."/>
            <person name="Thon M."/>
            <person name="Zeilinger S."/>
            <person name="Casas-Flores S."/>
            <person name="Horwitz B.A."/>
            <person name="Mukherjee P.K."/>
            <person name="Mukherjee M."/>
            <person name="Kredics L."/>
            <person name="Alcaraz L.D."/>
            <person name="Aerts A."/>
            <person name="Antal Z."/>
            <person name="Atanasova L."/>
            <person name="Cervantes-Badillo M.G."/>
            <person name="Challacombe J."/>
            <person name="Chertkov O."/>
            <person name="McCluskey K."/>
            <person name="Coulpier F."/>
            <person name="Deshpande N."/>
            <person name="von Doehren H."/>
            <person name="Ebbole D.J."/>
            <person name="Esquivel-Naranjo E.U."/>
            <person name="Fekete E."/>
            <person name="Flipphi M."/>
            <person name="Glaser F."/>
            <person name="Gomez-Rodriguez E.Y."/>
            <person name="Gruber S."/>
            <person name="Han C."/>
            <person name="Henrissat B."/>
            <person name="Hermosa R."/>
            <person name="Hernandez-Onate M."/>
            <person name="Karaffa L."/>
            <person name="Kosti I."/>
            <person name="Le Crom S."/>
            <person name="Lindquist E."/>
            <person name="Lucas S."/>
            <person name="Luebeck M."/>
            <person name="Luebeck P.S."/>
            <person name="Margeot A."/>
            <person name="Metz B."/>
            <person name="Misra M."/>
            <person name="Nevalainen H."/>
            <person name="Omann M."/>
            <person name="Packer N."/>
            <person name="Perrone G."/>
            <person name="Uresti-Rivera E.E."/>
            <person name="Salamov A."/>
            <person name="Schmoll M."/>
            <person name="Seiboth B."/>
            <person name="Shapiro H."/>
            <person name="Sukno S."/>
            <person name="Tamayo-Ramos J.A."/>
            <person name="Tisch D."/>
            <person name="Wiest A."/>
            <person name="Wilkinson H.H."/>
            <person name="Zhang M."/>
            <person name="Coutinho P.M."/>
            <person name="Kenerley C.M."/>
            <person name="Monte E."/>
            <person name="Baker S.E."/>
            <person name="Grigoriev I.V."/>
        </authorList>
    </citation>
    <scope>NUCLEOTIDE SEQUENCE [LARGE SCALE GENOMIC DNA]</scope>
    <source>
        <strain evidence="3">Gv29-8 / FGSC 10586</strain>
    </source>
</reference>
<feature type="region of interest" description="Disordered" evidence="1">
    <location>
        <begin position="138"/>
        <end position="333"/>
    </location>
</feature>
<keyword evidence="3" id="KW-1185">Reference proteome</keyword>
<feature type="compositionally biased region" description="Polar residues" evidence="1">
    <location>
        <begin position="247"/>
        <end position="273"/>
    </location>
</feature>
<dbReference type="InParanoid" id="G9N1N9"/>
<feature type="compositionally biased region" description="Basic residues" evidence="1">
    <location>
        <begin position="149"/>
        <end position="158"/>
    </location>
</feature>
<feature type="region of interest" description="Disordered" evidence="1">
    <location>
        <begin position="371"/>
        <end position="493"/>
    </location>
</feature>
<dbReference type="GeneID" id="25797033"/>
<evidence type="ECO:0000256" key="1">
    <source>
        <dbReference type="SAM" id="MobiDB-lite"/>
    </source>
</evidence>
<protein>
    <recommendedName>
        <fullName evidence="4">TeaA receptor TeaR</fullName>
    </recommendedName>
</protein>
<evidence type="ECO:0000313" key="2">
    <source>
        <dbReference type="EMBL" id="EHK19668.1"/>
    </source>
</evidence>
<feature type="compositionally biased region" description="Polar residues" evidence="1">
    <location>
        <begin position="176"/>
        <end position="186"/>
    </location>
</feature>
<feature type="compositionally biased region" description="Polar residues" evidence="1">
    <location>
        <begin position="284"/>
        <end position="302"/>
    </location>
</feature>
<feature type="compositionally biased region" description="Basic and acidic residues" evidence="1">
    <location>
        <begin position="159"/>
        <end position="175"/>
    </location>
</feature>